<name>A0A3N5AXU9_9THEO</name>
<evidence type="ECO:0000256" key="1">
    <source>
        <dbReference type="SAM" id="MobiDB-lite"/>
    </source>
</evidence>
<gene>
    <name evidence="2" type="ORF">EDD75_2209</name>
</gene>
<organism evidence="2 3">
    <name type="scientific">Thermodesulfitimonas autotrophica</name>
    <dbReference type="NCBI Taxonomy" id="1894989"/>
    <lineage>
        <taxon>Bacteria</taxon>
        <taxon>Bacillati</taxon>
        <taxon>Bacillota</taxon>
        <taxon>Clostridia</taxon>
        <taxon>Thermoanaerobacterales</taxon>
        <taxon>Thermoanaerobacteraceae</taxon>
        <taxon>Thermodesulfitimonas</taxon>
    </lineage>
</organism>
<feature type="region of interest" description="Disordered" evidence="1">
    <location>
        <begin position="443"/>
        <end position="479"/>
    </location>
</feature>
<dbReference type="Proteomes" id="UP000282654">
    <property type="component" value="Unassembled WGS sequence"/>
</dbReference>
<dbReference type="AlphaFoldDB" id="A0A3N5AXU9"/>
<sequence>MFKADADEIHCALGLLFGPGPWRDFCVELRVPSTRMGTIAGYFSDPGELAEWAAKLSGGFRNRKGETVRVSAVYVTLNPLDPALLARCAGRCQPWAKNTAGDADVVARQWLGLDFDPVRPAGVSSSDAEHEAALERARQVRDWLRGLGWPEPVLADSGNGAHLLYRVDLPNTAEATELVRRTVDAVAAFHSGAGVEVDRKVYNAARIWKLYGTLAAKGDNLPDRPHRMARLIEVPESLQPVPCEDLDRVAAMAPQPGNGGFHGKAGFDVGEWLRAHGVEVQSEKSWNGGRLWVLRRCPWDPEHANLSAFVYQDAAGRVAAKCHHNSCAGKGWNDLRDLMEPGWRKKESAVASESRLPGRVAVPEGWDRKLVVVTMNDWNAAREAYAAGNAAIVAFPDGNVPQEAVRVLQDAEEIRAAGKDAARLYWALYPLLAAKKAAKEAAAGAEAVPTEPPEPQPEPSEKRTRVPLNPAVPDVPSGRYPTDQFDFALDALYCEATGKRLEDLPWLRPFVPKSGARVEEAGSGTKLQVVPAAPEPPENAPQVGDALWGDPVTPEEAERVRDAFKLSPAVFRRKWGMGLREVLGEGR</sequence>
<evidence type="ECO:0000313" key="3">
    <source>
        <dbReference type="Proteomes" id="UP000282654"/>
    </source>
</evidence>
<accession>A0A3N5AXU9</accession>
<protein>
    <submittedName>
        <fullName evidence="2">Uncharacterized protein</fullName>
    </submittedName>
</protein>
<dbReference type="EMBL" id="RKRE01000004">
    <property type="protein sequence ID" value="RPF41988.1"/>
    <property type="molecule type" value="Genomic_DNA"/>
</dbReference>
<keyword evidence="3" id="KW-1185">Reference proteome</keyword>
<dbReference type="RefSeq" id="WP_123932049.1">
    <property type="nucleotide sequence ID" value="NZ_RKRE01000004.1"/>
</dbReference>
<reference evidence="2 3" key="1">
    <citation type="submission" date="2018-11" db="EMBL/GenBank/DDBJ databases">
        <title>Genomic Encyclopedia of Type Strains, Phase IV (KMG-IV): sequencing the most valuable type-strain genomes for metagenomic binning, comparative biology and taxonomic classification.</title>
        <authorList>
            <person name="Goeker M."/>
        </authorList>
    </citation>
    <scope>NUCLEOTIDE SEQUENCE [LARGE SCALE GENOMIC DNA]</scope>
    <source>
        <strain evidence="2 3">DSM 102936</strain>
    </source>
</reference>
<comment type="caution">
    <text evidence="2">The sequence shown here is derived from an EMBL/GenBank/DDBJ whole genome shotgun (WGS) entry which is preliminary data.</text>
</comment>
<dbReference type="OrthoDB" id="1634483at2"/>
<proteinExistence type="predicted"/>
<evidence type="ECO:0000313" key="2">
    <source>
        <dbReference type="EMBL" id="RPF41988.1"/>
    </source>
</evidence>